<proteinExistence type="predicted"/>
<dbReference type="EMBL" id="CAVMJV010000107">
    <property type="protein sequence ID" value="CAK5100248.1"/>
    <property type="molecule type" value="Genomic_DNA"/>
</dbReference>
<accession>A0ACB1AT52</accession>
<name>A0ACB1AT52_MELEN</name>
<sequence length="99" mass="12040">MSIMGDSRKYEVFIPYMKKMRENNNKISNLEIHLHYNKHLEKNKNENVEIYDILIRRVETNDELFSNEVFKMVRVFTYAIVRLILLTKSGPKYCISWMY</sequence>
<protein>
    <submittedName>
        <fullName evidence="1">Uncharacterized protein</fullName>
    </submittedName>
</protein>
<comment type="caution">
    <text evidence="1">The sequence shown here is derived from an EMBL/GenBank/DDBJ whole genome shotgun (WGS) entry which is preliminary data.</text>
</comment>
<keyword evidence="2" id="KW-1185">Reference proteome</keyword>
<reference evidence="1" key="1">
    <citation type="submission" date="2023-11" db="EMBL/GenBank/DDBJ databases">
        <authorList>
            <person name="Poullet M."/>
        </authorList>
    </citation>
    <scope>NUCLEOTIDE SEQUENCE</scope>
    <source>
        <strain evidence="1">E1834</strain>
    </source>
</reference>
<dbReference type="Proteomes" id="UP001497535">
    <property type="component" value="Unassembled WGS sequence"/>
</dbReference>
<gene>
    <name evidence="1" type="ORF">MENTE1834_LOCUS42017</name>
</gene>
<evidence type="ECO:0000313" key="2">
    <source>
        <dbReference type="Proteomes" id="UP001497535"/>
    </source>
</evidence>
<organism evidence="1 2">
    <name type="scientific">Meloidogyne enterolobii</name>
    <name type="common">Root-knot nematode worm</name>
    <name type="synonym">Meloidogyne mayaguensis</name>
    <dbReference type="NCBI Taxonomy" id="390850"/>
    <lineage>
        <taxon>Eukaryota</taxon>
        <taxon>Metazoa</taxon>
        <taxon>Ecdysozoa</taxon>
        <taxon>Nematoda</taxon>
        <taxon>Chromadorea</taxon>
        <taxon>Rhabditida</taxon>
        <taxon>Tylenchina</taxon>
        <taxon>Tylenchomorpha</taxon>
        <taxon>Tylenchoidea</taxon>
        <taxon>Meloidogynidae</taxon>
        <taxon>Meloidogyninae</taxon>
        <taxon>Meloidogyne</taxon>
    </lineage>
</organism>
<evidence type="ECO:0000313" key="1">
    <source>
        <dbReference type="EMBL" id="CAK5100248.1"/>
    </source>
</evidence>